<gene>
    <name evidence="3" type="ORF">B0F90DRAFT_938859</name>
</gene>
<accession>A0AAD4QPS0</accession>
<evidence type="ECO:0000256" key="2">
    <source>
        <dbReference type="SAM" id="Phobius"/>
    </source>
</evidence>
<dbReference type="EMBL" id="WTXG01000004">
    <property type="protein sequence ID" value="KAI0305907.1"/>
    <property type="molecule type" value="Genomic_DNA"/>
</dbReference>
<reference evidence="3" key="1">
    <citation type="journal article" date="2022" name="New Phytol.">
        <title>Evolutionary transition to the ectomycorrhizal habit in the genomes of a hyperdiverse lineage of mushroom-forming fungi.</title>
        <authorList>
            <person name="Looney B."/>
            <person name="Miyauchi S."/>
            <person name="Morin E."/>
            <person name="Drula E."/>
            <person name="Courty P.E."/>
            <person name="Kohler A."/>
            <person name="Kuo A."/>
            <person name="LaButti K."/>
            <person name="Pangilinan J."/>
            <person name="Lipzen A."/>
            <person name="Riley R."/>
            <person name="Andreopoulos W."/>
            <person name="He G."/>
            <person name="Johnson J."/>
            <person name="Nolan M."/>
            <person name="Tritt A."/>
            <person name="Barry K.W."/>
            <person name="Grigoriev I.V."/>
            <person name="Nagy L.G."/>
            <person name="Hibbett D."/>
            <person name="Henrissat B."/>
            <person name="Matheny P.B."/>
            <person name="Labbe J."/>
            <person name="Martin F.M."/>
        </authorList>
    </citation>
    <scope>NUCLEOTIDE SEQUENCE</scope>
    <source>
        <strain evidence="3">BPL690</strain>
    </source>
</reference>
<sequence length="151" mass="17535">MRGRGRGGRGGKGNGKERREERKKGDGDRRGEGRVHQRRRKTTRDVTALCSCPSPIAHRPSPITHHPSSHPFFFCLFVCFCLFLFWSTWEWDKPQAYSVRRDMRDTSADRVRARKTLSDRGGSNLFLFLFSWNRHHGHGQIRILSASRGRK</sequence>
<keyword evidence="2" id="KW-0812">Transmembrane</keyword>
<protein>
    <submittedName>
        <fullName evidence="3">Uncharacterized protein</fullName>
    </submittedName>
</protein>
<keyword evidence="2" id="KW-0472">Membrane</keyword>
<dbReference type="Proteomes" id="UP001203297">
    <property type="component" value="Unassembled WGS sequence"/>
</dbReference>
<proteinExistence type="predicted"/>
<feature type="region of interest" description="Disordered" evidence="1">
    <location>
        <begin position="1"/>
        <end position="42"/>
    </location>
</feature>
<keyword evidence="4" id="KW-1185">Reference proteome</keyword>
<feature type="compositionally biased region" description="Basic and acidic residues" evidence="1">
    <location>
        <begin position="14"/>
        <end position="35"/>
    </location>
</feature>
<feature type="transmembrane region" description="Helical" evidence="2">
    <location>
        <begin position="71"/>
        <end position="89"/>
    </location>
</feature>
<evidence type="ECO:0000256" key="1">
    <source>
        <dbReference type="SAM" id="MobiDB-lite"/>
    </source>
</evidence>
<evidence type="ECO:0000313" key="3">
    <source>
        <dbReference type="EMBL" id="KAI0305907.1"/>
    </source>
</evidence>
<name>A0AAD4QPS0_9AGAM</name>
<comment type="caution">
    <text evidence="3">The sequence shown here is derived from an EMBL/GenBank/DDBJ whole genome shotgun (WGS) entry which is preliminary data.</text>
</comment>
<evidence type="ECO:0000313" key="4">
    <source>
        <dbReference type="Proteomes" id="UP001203297"/>
    </source>
</evidence>
<organism evidence="3 4">
    <name type="scientific">Multifurca ochricompacta</name>
    <dbReference type="NCBI Taxonomy" id="376703"/>
    <lineage>
        <taxon>Eukaryota</taxon>
        <taxon>Fungi</taxon>
        <taxon>Dikarya</taxon>
        <taxon>Basidiomycota</taxon>
        <taxon>Agaricomycotina</taxon>
        <taxon>Agaricomycetes</taxon>
        <taxon>Russulales</taxon>
        <taxon>Russulaceae</taxon>
        <taxon>Multifurca</taxon>
    </lineage>
</organism>
<keyword evidence="2" id="KW-1133">Transmembrane helix</keyword>
<dbReference type="AlphaFoldDB" id="A0AAD4QPS0"/>